<evidence type="ECO:0000259" key="2">
    <source>
        <dbReference type="SMART" id="SM01008"/>
    </source>
</evidence>
<dbReference type="SUPFAM" id="SSF54665">
    <property type="entry name" value="CO dehydrogenase molybdoprotein N-domain-like"/>
    <property type="match status" value="1"/>
</dbReference>
<dbReference type="SUPFAM" id="SSF56003">
    <property type="entry name" value="Molybdenum cofactor-binding domain"/>
    <property type="match status" value="1"/>
</dbReference>
<dbReference type="OrthoDB" id="8428274at2"/>
<protein>
    <submittedName>
        <fullName evidence="3">Xanthine dehydrogenase family protein molybdopterin-binding subunit</fullName>
    </submittedName>
</protein>
<dbReference type="InterPro" id="IPR008274">
    <property type="entry name" value="AldOxase/xan_DH_MoCoBD1"/>
</dbReference>
<dbReference type="AlphaFoldDB" id="A0A4Q9GH71"/>
<dbReference type="InterPro" id="IPR037165">
    <property type="entry name" value="AldOxase/xan_DH_Mopterin-bd_sf"/>
</dbReference>
<proteinExistence type="predicted"/>
<dbReference type="Proteomes" id="UP000291613">
    <property type="component" value="Unassembled WGS sequence"/>
</dbReference>
<dbReference type="SMART" id="SM01008">
    <property type="entry name" value="Ald_Xan_dh_C"/>
    <property type="match status" value="1"/>
</dbReference>
<dbReference type="RefSeq" id="WP_131004354.1">
    <property type="nucleotide sequence ID" value="NZ_JBHSZR010000011.1"/>
</dbReference>
<dbReference type="Pfam" id="PF02738">
    <property type="entry name" value="MoCoBD_1"/>
    <property type="match status" value="1"/>
</dbReference>
<dbReference type="InterPro" id="IPR036856">
    <property type="entry name" value="Ald_Oxase/Xan_DH_a/b_sf"/>
</dbReference>
<keyword evidence="4" id="KW-1185">Reference proteome</keyword>
<dbReference type="GO" id="GO:0016491">
    <property type="term" value="F:oxidoreductase activity"/>
    <property type="evidence" value="ECO:0007669"/>
    <property type="project" value="InterPro"/>
</dbReference>
<dbReference type="PANTHER" id="PTHR11908:SF153">
    <property type="entry name" value="DEHYDROGENASE"/>
    <property type="match status" value="1"/>
</dbReference>
<reference evidence="3 4" key="1">
    <citation type="submission" date="2019-02" db="EMBL/GenBank/DDBJ databases">
        <title>Hansschlegelia quercus sp. nov., a novel methylotrophic bacterium from buds of oak (Quercus robur L.).</title>
        <authorList>
            <person name="Agafonova N.V."/>
            <person name="Kaparullina E.N."/>
            <person name="Grouzdev D.S."/>
            <person name="Doronina N.V."/>
        </authorList>
    </citation>
    <scope>NUCLEOTIDE SEQUENCE [LARGE SCALE GENOMIC DNA]</scope>
    <source>
        <strain evidence="3 4">Dub</strain>
    </source>
</reference>
<gene>
    <name evidence="3" type="ORF">EYR15_14860</name>
</gene>
<dbReference type="EMBL" id="SIUB01000008">
    <property type="protein sequence ID" value="TBN48349.1"/>
    <property type="molecule type" value="Genomic_DNA"/>
</dbReference>
<accession>A0A4Q9GH71</accession>
<dbReference type="InterPro" id="IPR046867">
    <property type="entry name" value="AldOxase/xan_DH_MoCoBD2"/>
</dbReference>
<evidence type="ECO:0000313" key="4">
    <source>
        <dbReference type="Proteomes" id="UP000291613"/>
    </source>
</evidence>
<evidence type="ECO:0000256" key="1">
    <source>
        <dbReference type="SAM" id="MobiDB-lite"/>
    </source>
</evidence>
<evidence type="ECO:0000313" key="3">
    <source>
        <dbReference type="EMBL" id="TBN48349.1"/>
    </source>
</evidence>
<sequence>MSNIHPYVGRANTRVDGPLKVSGLAKYSAEFGAEDLAYAAAVPSAVAKGRITALDVSAALAAPGVIEVLSHKNRIDFPEDDEPFKNDMVAVPGSPFRPFRDDKIHYAGQAIALVVADTHENARYAATLVKATYDVETPNVDVATSANYYDPPEKRDGIPPPPDPRGDAKGAFDRAPIKVESDYRVVAEHHNPMELQATTVIWEGDGRLLVHNKTQGVVNPKNYICSVFGLDEDKVRFFSPYVGGAFGMALRPHYDVFLAVMASLKLERSVRLVLTRAQMFTMGWRPDCLQTLSLGAETSGKLTSITHHAIQATSMFEDYQEPIVNWSGLLYDCDNVSLKYELGKVDTSTPSDMRAPGATTGVFALECAMDELSYAAGVDPIELRLLNYSDHDQNDDKPFSSKELKAAYEQGAERFGWSKRSFEPRSMKEGHELIGYGMATGCWEAMTMPHKARATLTADGKLEVACATADIGTGTYTILAQIGADALGVDIAEVTSKVGDTSLPMAPVEGGSWAAASAGSAVKLACEALKEELLKHARGLDNSPLANASLDLVTFSNGRIALKADLAKAVSVADVLKSAGVEKLDGEAGYAPDEEFTKKYAGYTHGACFVEVRVDEELGVIRLVRIVSAIAAGKILNPLTARSQILGGVVMGCGMALHEETKWDKTLGRVMNANLGEYHVPAHADIPEVDVIFVDEEDGSNPLGIKGLGEIGIVGAAAAVANAVFHATGKRVRELPITIDKLL</sequence>
<dbReference type="InterPro" id="IPR000674">
    <property type="entry name" value="Ald_Oxase/Xan_DH_a/b"/>
</dbReference>
<dbReference type="InterPro" id="IPR016208">
    <property type="entry name" value="Ald_Oxase/xanthine_DH-like"/>
</dbReference>
<dbReference type="Pfam" id="PF20256">
    <property type="entry name" value="MoCoBD_2"/>
    <property type="match status" value="1"/>
</dbReference>
<feature type="region of interest" description="Disordered" evidence="1">
    <location>
        <begin position="144"/>
        <end position="171"/>
    </location>
</feature>
<name>A0A4Q9GH71_9HYPH</name>
<dbReference type="Pfam" id="PF01315">
    <property type="entry name" value="Ald_Xan_dh_C"/>
    <property type="match status" value="1"/>
</dbReference>
<dbReference type="PANTHER" id="PTHR11908">
    <property type="entry name" value="XANTHINE DEHYDROGENASE"/>
    <property type="match status" value="1"/>
</dbReference>
<dbReference type="Gene3D" id="3.90.1170.50">
    <property type="entry name" value="Aldehyde oxidase/xanthine dehydrogenase, a/b hammerhead"/>
    <property type="match status" value="1"/>
</dbReference>
<feature type="domain" description="Aldehyde oxidase/xanthine dehydrogenase a/b hammerhead" evidence="2">
    <location>
        <begin position="22"/>
        <end position="137"/>
    </location>
</feature>
<organism evidence="3 4">
    <name type="scientific">Hansschlegelia quercus</name>
    <dbReference type="NCBI Taxonomy" id="2528245"/>
    <lineage>
        <taxon>Bacteria</taxon>
        <taxon>Pseudomonadati</taxon>
        <taxon>Pseudomonadota</taxon>
        <taxon>Alphaproteobacteria</taxon>
        <taxon>Hyphomicrobiales</taxon>
        <taxon>Methylopilaceae</taxon>
        <taxon>Hansschlegelia</taxon>
    </lineage>
</organism>
<dbReference type="GO" id="GO:0005506">
    <property type="term" value="F:iron ion binding"/>
    <property type="evidence" value="ECO:0007669"/>
    <property type="project" value="InterPro"/>
</dbReference>
<dbReference type="Gene3D" id="3.30.365.10">
    <property type="entry name" value="Aldehyde oxidase/xanthine dehydrogenase, molybdopterin binding domain"/>
    <property type="match status" value="4"/>
</dbReference>
<comment type="caution">
    <text evidence="3">The sequence shown here is derived from an EMBL/GenBank/DDBJ whole genome shotgun (WGS) entry which is preliminary data.</text>
</comment>